<keyword evidence="1" id="KW-0808">Transferase</keyword>
<dbReference type="Proteomes" id="UP000197138">
    <property type="component" value="Unassembled WGS sequence"/>
</dbReference>
<dbReference type="InterPro" id="IPR008271">
    <property type="entry name" value="Ser/Thr_kinase_AS"/>
</dbReference>
<dbReference type="Pfam" id="PF00069">
    <property type="entry name" value="Pkinase"/>
    <property type="match status" value="1"/>
</dbReference>
<feature type="region of interest" description="Disordered" evidence="7">
    <location>
        <begin position="378"/>
        <end position="399"/>
    </location>
</feature>
<sequence>MMSWTRGQPIGRGSTAVVSTATAHESNEVFAVKSAELARSEFLVKEQMIMACMNCPQIVSYKGWDISCEGGTTPMYNLWMEYAPHGTVADAVRLRGGSLHEDEIRSYAHQILLGLDYLHSMGIVHCDIKGQNILLTDQGAKIADFGCAKWAEKKAAPAAGTPLFLAPEVARWEQQGFPADVWAVGCTVIEMATGRVAWPDVTDPVSVLYRIGFSNDVPEIPEIMSKQGKDFLSKCLRRDPLERWTVQELLKHPFFEESVSVSVLKRPGHPYDNSPTSVLHQGIWFESETEEAKPNVPGEFAGSSADSPIERIKKLSKVSGYNEMLGWELDENWVTVRGSSDSGSLSMDEPTMASSETTTSHCRNCGLLDSIESAQISSGRESNNTTINNHSSSSTSSYDRKDLTVASRRKFNVQCVLVLLNLIIGKTKLNDSLMFQPFFVGIIIHPLFSLGLISFDHNLDPFRGLSEAHA</sequence>
<proteinExistence type="inferred from homology"/>
<feature type="transmembrane region" description="Helical" evidence="8">
    <location>
        <begin position="435"/>
        <end position="455"/>
    </location>
</feature>
<dbReference type="Gene3D" id="1.10.510.10">
    <property type="entry name" value="Transferase(Phosphotransferase) domain 1"/>
    <property type="match status" value="1"/>
</dbReference>
<evidence type="ECO:0000256" key="2">
    <source>
        <dbReference type="ARBA" id="ARBA00022741"/>
    </source>
</evidence>
<evidence type="ECO:0000256" key="7">
    <source>
        <dbReference type="SAM" id="MobiDB-lite"/>
    </source>
</evidence>
<keyword evidence="8" id="KW-1133">Transmembrane helix</keyword>
<evidence type="ECO:0000256" key="4">
    <source>
        <dbReference type="ARBA" id="ARBA00022840"/>
    </source>
</evidence>
<comment type="similarity">
    <text evidence="6">Belongs to the protein kinase superfamily.</text>
</comment>
<evidence type="ECO:0000313" key="10">
    <source>
        <dbReference type="EMBL" id="OWM83403.1"/>
    </source>
</evidence>
<organism evidence="10 12">
    <name type="scientific">Punica granatum</name>
    <name type="common">Pomegranate</name>
    <dbReference type="NCBI Taxonomy" id="22663"/>
    <lineage>
        <taxon>Eukaryota</taxon>
        <taxon>Viridiplantae</taxon>
        <taxon>Streptophyta</taxon>
        <taxon>Embryophyta</taxon>
        <taxon>Tracheophyta</taxon>
        <taxon>Spermatophyta</taxon>
        <taxon>Magnoliopsida</taxon>
        <taxon>eudicotyledons</taxon>
        <taxon>Gunneridae</taxon>
        <taxon>Pentapetalae</taxon>
        <taxon>rosids</taxon>
        <taxon>malvids</taxon>
        <taxon>Myrtales</taxon>
        <taxon>Lythraceae</taxon>
        <taxon>Punica</taxon>
    </lineage>
</organism>
<dbReference type="OrthoDB" id="275301at2759"/>
<dbReference type="InterPro" id="IPR017441">
    <property type="entry name" value="Protein_kinase_ATP_BS"/>
</dbReference>
<dbReference type="GeneID" id="116204258"/>
<feature type="domain" description="Protein kinase" evidence="9">
    <location>
        <begin position="4"/>
        <end position="255"/>
    </location>
</feature>
<dbReference type="EMBL" id="MTKT01001932">
    <property type="protein sequence ID" value="OWM83403.1"/>
    <property type="molecule type" value="Genomic_DNA"/>
</dbReference>
<evidence type="ECO:0000256" key="3">
    <source>
        <dbReference type="ARBA" id="ARBA00022777"/>
    </source>
</evidence>
<evidence type="ECO:0000256" key="5">
    <source>
        <dbReference type="PROSITE-ProRule" id="PRU10141"/>
    </source>
</evidence>
<keyword evidence="4 5" id="KW-0067">ATP-binding</keyword>
<comment type="caution">
    <text evidence="10">The sequence shown here is derived from an EMBL/GenBank/DDBJ whole genome shotgun (WGS) entry which is preliminary data.</text>
</comment>
<feature type="compositionally biased region" description="Low complexity" evidence="7">
    <location>
        <begin position="382"/>
        <end position="397"/>
    </location>
</feature>
<dbReference type="EMBL" id="PGOL01002319">
    <property type="protein sequence ID" value="PKI48870.1"/>
    <property type="molecule type" value="Genomic_DNA"/>
</dbReference>
<reference evidence="10" key="2">
    <citation type="submission" date="2017-06" db="EMBL/GenBank/DDBJ databases">
        <title>The pomegranate genome and the genomics of punicalagin biosynthesis.</title>
        <authorList>
            <person name="Xu C."/>
        </authorList>
    </citation>
    <scope>NUCLEOTIDE SEQUENCE [LARGE SCALE GENOMIC DNA]</scope>
    <source>
        <tissue evidence="10">Fresh leaf</tissue>
    </source>
</reference>
<protein>
    <recommendedName>
        <fullName evidence="9">Protein kinase domain-containing protein</fullName>
    </recommendedName>
</protein>
<dbReference type="PROSITE" id="PS50011">
    <property type="entry name" value="PROTEIN_KINASE_DOM"/>
    <property type="match status" value="1"/>
</dbReference>
<dbReference type="PANTHER" id="PTHR48011">
    <property type="entry name" value="CCR4-NOT TRANSCRIPTIONAL COMPLEX SUBUNIT CAF120-RELATED"/>
    <property type="match status" value="1"/>
</dbReference>
<dbReference type="GO" id="GO:0004674">
    <property type="term" value="F:protein serine/threonine kinase activity"/>
    <property type="evidence" value="ECO:0007669"/>
    <property type="project" value="UniProtKB-KW"/>
</dbReference>
<evidence type="ECO:0000313" key="13">
    <source>
        <dbReference type="Proteomes" id="UP000233551"/>
    </source>
</evidence>
<dbReference type="PANTHER" id="PTHR48011:SF6">
    <property type="entry name" value="PROTEIN KINASE DOMAIN-CONTAINING PROTEIN"/>
    <property type="match status" value="1"/>
</dbReference>
<keyword evidence="8" id="KW-0812">Transmembrane</keyword>
<reference evidence="11 13" key="3">
    <citation type="submission" date="2017-11" db="EMBL/GenBank/DDBJ databases">
        <title>De-novo sequencing of pomegranate (Punica granatum L.) genome.</title>
        <authorList>
            <person name="Akparov Z."/>
            <person name="Amiraslanov A."/>
            <person name="Hajiyeva S."/>
            <person name="Abbasov M."/>
            <person name="Kaur K."/>
            <person name="Hamwieh A."/>
            <person name="Solovyev V."/>
            <person name="Salamov A."/>
            <person name="Braich B."/>
            <person name="Kosarev P."/>
            <person name="Mahmoud A."/>
            <person name="Hajiyev E."/>
            <person name="Babayeva S."/>
            <person name="Izzatullayeva V."/>
            <person name="Mammadov A."/>
            <person name="Mammadov A."/>
            <person name="Sharifova S."/>
            <person name="Ojaghi J."/>
            <person name="Eynullazada K."/>
            <person name="Bayramov B."/>
            <person name="Abdulazimova A."/>
            <person name="Shahmuradov I."/>
        </authorList>
    </citation>
    <scope>NUCLEOTIDE SEQUENCE [LARGE SCALE GENOMIC DNA]</scope>
    <source>
        <strain evidence="11">AG2017</strain>
        <strain evidence="13">cv. AG2017</strain>
        <tissue evidence="11">Leaf</tissue>
    </source>
</reference>
<dbReference type="SMART" id="SM00220">
    <property type="entry name" value="S_TKc"/>
    <property type="match status" value="1"/>
</dbReference>
<dbReference type="CDD" id="cd06606">
    <property type="entry name" value="STKc_MAPKKK"/>
    <property type="match status" value="1"/>
</dbReference>
<accession>A0A218XEP0</accession>
<evidence type="ECO:0000259" key="9">
    <source>
        <dbReference type="PROSITE" id="PS50011"/>
    </source>
</evidence>
<name>A0A218XEP0_PUNGR</name>
<dbReference type="InterPro" id="IPR000719">
    <property type="entry name" value="Prot_kinase_dom"/>
</dbReference>
<evidence type="ECO:0000256" key="6">
    <source>
        <dbReference type="RuleBase" id="RU000304"/>
    </source>
</evidence>
<keyword evidence="13" id="KW-1185">Reference proteome</keyword>
<feature type="region of interest" description="Disordered" evidence="7">
    <location>
        <begin position="340"/>
        <end position="359"/>
    </location>
</feature>
<dbReference type="PROSITE" id="PS00108">
    <property type="entry name" value="PROTEIN_KINASE_ST"/>
    <property type="match status" value="1"/>
</dbReference>
<gene>
    <name evidence="10" type="ORF">CDL15_Pgr012884</name>
    <name evidence="11" type="ORF">CRG98_030718</name>
</gene>
<evidence type="ECO:0000313" key="11">
    <source>
        <dbReference type="EMBL" id="PKI48870.1"/>
    </source>
</evidence>
<dbReference type="GO" id="GO:0007165">
    <property type="term" value="P:signal transduction"/>
    <property type="evidence" value="ECO:0007669"/>
    <property type="project" value="TreeGrafter"/>
</dbReference>
<evidence type="ECO:0000256" key="8">
    <source>
        <dbReference type="SAM" id="Phobius"/>
    </source>
</evidence>
<keyword evidence="3" id="KW-0418">Kinase</keyword>
<keyword evidence="8" id="KW-0472">Membrane</keyword>
<dbReference type="GO" id="GO:0005524">
    <property type="term" value="F:ATP binding"/>
    <property type="evidence" value="ECO:0007669"/>
    <property type="project" value="UniProtKB-UniRule"/>
</dbReference>
<evidence type="ECO:0000313" key="12">
    <source>
        <dbReference type="Proteomes" id="UP000197138"/>
    </source>
</evidence>
<evidence type="ECO:0000256" key="1">
    <source>
        <dbReference type="ARBA" id="ARBA00022679"/>
    </source>
</evidence>
<dbReference type="InterPro" id="IPR052751">
    <property type="entry name" value="Plant_MAPKKK"/>
</dbReference>
<feature type="binding site" evidence="5">
    <location>
        <position position="33"/>
    </location>
    <ligand>
        <name>ATP</name>
        <dbReference type="ChEBI" id="CHEBI:30616"/>
    </ligand>
</feature>
<dbReference type="SUPFAM" id="SSF56112">
    <property type="entry name" value="Protein kinase-like (PK-like)"/>
    <property type="match status" value="1"/>
</dbReference>
<dbReference type="AlphaFoldDB" id="A0A218XEP0"/>
<dbReference type="Proteomes" id="UP000233551">
    <property type="component" value="Unassembled WGS sequence"/>
</dbReference>
<reference evidence="12" key="1">
    <citation type="journal article" date="2017" name="Plant J.">
        <title>The pomegranate (Punica granatum L.) genome and the genomics of punicalagin biosynthesis.</title>
        <authorList>
            <person name="Qin G."/>
            <person name="Xu C."/>
            <person name="Ming R."/>
            <person name="Tang H."/>
            <person name="Guyot R."/>
            <person name="Kramer E.M."/>
            <person name="Hu Y."/>
            <person name="Yi X."/>
            <person name="Qi Y."/>
            <person name="Xu X."/>
            <person name="Gao Z."/>
            <person name="Pan H."/>
            <person name="Jian J."/>
            <person name="Tian Y."/>
            <person name="Yue Z."/>
            <person name="Xu Y."/>
        </authorList>
    </citation>
    <scope>NUCLEOTIDE SEQUENCE [LARGE SCALE GENOMIC DNA]</scope>
    <source>
        <strain evidence="12">cv. Dabenzi</strain>
    </source>
</reference>
<dbReference type="InterPro" id="IPR011009">
    <property type="entry name" value="Kinase-like_dom_sf"/>
</dbReference>
<dbReference type="PROSITE" id="PS00107">
    <property type="entry name" value="PROTEIN_KINASE_ATP"/>
    <property type="match status" value="1"/>
</dbReference>
<keyword evidence="2 5" id="KW-0547">Nucleotide-binding</keyword>
<keyword evidence="6" id="KW-0723">Serine/threonine-protein kinase</keyword>
<dbReference type="STRING" id="22663.A0A218XEP0"/>